<comment type="caution">
    <text evidence="2">The sequence shown here is derived from an EMBL/GenBank/DDBJ whole genome shotgun (WGS) entry which is preliminary data.</text>
</comment>
<keyword evidence="1" id="KW-1133">Transmembrane helix</keyword>
<dbReference type="Proteomes" id="UP000266723">
    <property type="component" value="Unassembled WGS sequence"/>
</dbReference>
<evidence type="ECO:0000313" key="2">
    <source>
        <dbReference type="EMBL" id="KAF3597106.1"/>
    </source>
</evidence>
<dbReference type="InterPro" id="IPR036259">
    <property type="entry name" value="MFS_trans_sf"/>
</dbReference>
<feature type="transmembrane region" description="Helical" evidence="1">
    <location>
        <begin position="6"/>
        <end position="26"/>
    </location>
</feature>
<keyword evidence="1" id="KW-0472">Membrane</keyword>
<evidence type="ECO:0000256" key="1">
    <source>
        <dbReference type="SAM" id="Phobius"/>
    </source>
</evidence>
<name>A0ABQ7EJU7_BRACR</name>
<reference evidence="2 3" key="1">
    <citation type="journal article" date="2020" name="BMC Genomics">
        <title>Intraspecific diversification of the crop wild relative Brassica cretica Lam. using demographic model selection.</title>
        <authorList>
            <person name="Kioukis A."/>
            <person name="Michalopoulou V.A."/>
            <person name="Briers L."/>
            <person name="Pirintsos S."/>
            <person name="Studholme D.J."/>
            <person name="Pavlidis P."/>
            <person name="Sarris P.F."/>
        </authorList>
    </citation>
    <scope>NUCLEOTIDE SEQUENCE [LARGE SCALE GENOMIC DNA]</scope>
    <source>
        <strain evidence="3">cv. PFS-1207/04</strain>
    </source>
</reference>
<proteinExistence type="predicted"/>
<organism evidence="2 3">
    <name type="scientific">Brassica cretica</name>
    <name type="common">Mustard</name>
    <dbReference type="NCBI Taxonomy" id="69181"/>
    <lineage>
        <taxon>Eukaryota</taxon>
        <taxon>Viridiplantae</taxon>
        <taxon>Streptophyta</taxon>
        <taxon>Embryophyta</taxon>
        <taxon>Tracheophyta</taxon>
        <taxon>Spermatophyta</taxon>
        <taxon>Magnoliopsida</taxon>
        <taxon>eudicotyledons</taxon>
        <taxon>Gunneridae</taxon>
        <taxon>Pentapetalae</taxon>
        <taxon>rosids</taxon>
        <taxon>malvids</taxon>
        <taxon>Brassicales</taxon>
        <taxon>Brassicaceae</taxon>
        <taxon>Brassiceae</taxon>
        <taxon>Brassica</taxon>
    </lineage>
</organism>
<sequence>MNGIVHAVLSTISVVLYLCFFVMGFGPTPNILYSEIFPTRALQVLDLVFKSSDLASGSLSVAVKLRFYASKWWCRPATEVVIVSLRGVSSYYSQCLVSSRGLLCLGGVSWVEICSC</sequence>
<evidence type="ECO:0000313" key="3">
    <source>
        <dbReference type="Proteomes" id="UP000266723"/>
    </source>
</evidence>
<dbReference type="EMBL" id="QGKV02000299">
    <property type="protein sequence ID" value="KAF3597106.1"/>
    <property type="molecule type" value="Genomic_DNA"/>
</dbReference>
<accession>A0ABQ7EJU7</accession>
<dbReference type="Gene3D" id="1.20.1250.20">
    <property type="entry name" value="MFS general substrate transporter like domains"/>
    <property type="match status" value="1"/>
</dbReference>
<keyword evidence="3" id="KW-1185">Reference proteome</keyword>
<protein>
    <submittedName>
        <fullName evidence="2">Uncharacterized protein</fullName>
    </submittedName>
</protein>
<gene>
    <name evidence="2" type="ORF">DY000_02024029</name>
</gene>
<keyword evidence="1" id="KW-0812">Transmembrane</keyword>